<dbReference type="GO" id="GO:0016787">
    <property type="term" value="F:hydrolase activity"/>
    <property type="evidence" value="ECO:0007669"/>
    <property type="project" value="UniProtKB-KW"/>
</dbReference>
<comment type="caution">
    <text evidence="3">The sequence shown here is derived from an EMBL/GenBank/DDBJ whole genome shotgun (WGS) entry which is preliminary data.</text>
</comment>
<gene>
    <name evidence="3" type="ORF">FDK22_01295</name>
</gene>
<protein>
    <submittedName>
        <fullName evidence="3">Alpha/beta hydrolase</fullName>
    </submittedName>
</protein>
<dbReference type="GO" id="GO:0016020">
    <property type="term" value="C:membrane"/>
    <property type="evidence" value="ECO:0007669"/>
    <property type="project" value="TreeGrafter"/>
</dbReference>
<dbReference type="Pfam" id="PF00561">
    <property type="entry name" value="Abhydrolase_1"/>
    <property type="match status" value="1"/>
</dbReference>
<sequence>MAQKSINIDNKKFDISYDLVNPSLKNDFVVLHGWGSNKEIMKQAFSPYLKDFRHIYIDMPGFGKSSNDYVLTTSDYAKIVDAFLKELNSNKKIIAGHSFGGKVATLINPDNLVLLSTAGILEEKPLDVKLKIKFSKILNALGLKGITKAFRSKDVNQMSESMYSTFKNVVDEDFTNSFKSYKKNGMIFWGEEDKATTLPSGEKIHSLIQNSSFNSYKGDHYFFLKHANDISQKIENGII</sequence>
<evidence type="ECO:0000256" key="1">
    <source>
        <dbReference type="ARBA" id="ARBA00022801"/>
    </source>
</evidence>
<dbReference type="PRINTS" id="PR00111">
    <property type="entry name" value="ABHYDROLASE"/>
</dbReference>
<dbReference type="InterPro" id="IPR050266">
    <property type="entry name" value="AB_hydrolase_sf"/>
</dbReference>
<dbReference type="SUPFAM" id="SSF53474">
    <property type="entry name" value="alpha/beta-Hydrolases"/>
    <property type="match status" value="1"/>
</dbReference>
<keyword evidence="1 3" id="KW-0378">Hydrolase</keyword>
<dbReference type="PANTHER" id="PTHR43798:SF31">
    <property type="entry name" value="AB HYDROLASE SUPERFAMILY PROTEIN YCLE"/>
    <property type="match status" value="1"/>
</dbReference>
<dbReference type="OrthoDB" id="9808398at2"/>
<dbReference type="Proteomes" id="UP000308901">
    <property type="component" value="Unassembled WGS sequence"/>
</dbReference>
<dbReference type="Gene3D" id="3.40.50.1820">
    <property type="entry name" value="alpha/beta hydrolase"/>
    <property type="match status" value="1"/>
</dbReference>
<dbReference type="EMBL" id="VANU01000001">
    <property type="protein sequence ID" value="TLP40676.1"/>
    <property type="molecule type" value="Genomic_DNA"/>
</dbReference>
<keyword evidence="4" id="KW-1185">Reference proteome</keyword>
<evidence type="ECO:0000313" key="3">
    <source>
        <dbReference type="EMBL" id="TLP40676.1"/>
    </source>
</evidence>
<dbReference type="RefSeq" id="WP_138150970.1">
    <property type="nucleotide sequence ID" value="NZ_VANU01000001.1"/>
</dbReference>
<organism evidence="3 4">
    <name type="scientific">Arcobacter arenosus</name>
    <dbReference type="NCBI Taxonomy" id="2576037"/>
    <lineage>
        <taxon>Bacteria</taxon>
        <taxon>Pseudomonadati</taxon>
        <taxon>Campylobacterota</taxon>
        <taxon>Epsilonproteobacteria</taxon>
        <taxon>Campylobacterales</taxon>
        <taxon>Arcobacteraceae</taxon>
        <taxon>Arcobacter</taxon>
    </lineage>
</organism>
<evidence type="ECO:0000313" key="4">
    <source>
        <dbReference type="Proteomes" id="UP000308901"/>
    </source>
</evidence>
<dbReference type="InterPro" id="IPR029058">
    <property type="entry name" value="AB_hydrolase_fold"/>
</dbReference>
<dbReference type="PANTHER" id="PTHR43798">
    <property type="entry name" value="MONOACYLGLYCEROL LIPASE"/>
    <property type="match status" value="1"/>
</dbReference>
<name>A0A5R8Y3M5_9BACT</name>
<feature type="domain" description="AB hydrolase-1" evidence="2">
    <location>
        <begin position="28"/>
        <end position="105"/>
    </location>
</feature>
<reference evidence="3 4" key="1">
    <citation type="submission" date="2019-05" db="EMBL/GenBank/DDBJ databases">
        <title>Arcobacter sp. nov., isolated from sea sediment.</title>
        <authorList>
            <person name="Kim W."/>
        </authorList>
    </citation>
    <scope>NUCLEOTIDE SEQUENCE [LARGE SCALE GENOMIC DNA]</scope>
    <source>
        <strain evidence="3 4">CAU 1517</strain>
    </source>
</reference>
<dbReference type="AlphaFoldDB" id="A0A5R8Y3M5"/>
<proteinExistence type="predicted"/>
<evidence type="ECO:0000259" key="2">
    <source>
        <dbReference type="Pfam" id="PF00561"/>
    </source>
</evidence>
<dbReference type="InterPro" id="IPR000073">
    <property type="entry name" value="AB_hydrolase_1"/>
</dbReference>
<accession>A0A5R8Y3M5</accession>